<dbReference type="GO" id="GO:0052636">
    <property type="term" value="F:arabinosyltransferase activity"/>
    <property type="evidence" value="ECO:0007669"/>
    <property type="project" value="TreeGrafter"/>
</dbReference>
<keyword evidence="2" id="KW-0732">Signal</keyword>
<evidence type="ECO:0000259" key="3">
    <source>
        <dbReference type="Pfam" id="PF03407"/>
    </source>
</evidence>
<keyword evidence="5" id="KW-1185">Reference proteome</keyword>
<evidence type="ECO:0000313" key="4">
    <source>
        <dbReference type="EMBL" id="KAL1522759.1"/>
    </source>
</evidence>
<comment type="caution">
    <text evidence="4">The sequence shown here is derived from an EMBL/GenBank/DDBJ whole genome shotgun (WGS) entry which is preliminary data.</text>
</comment>
<sequence>MRRLSACSLAAAALLMLYASTLLPERLTPARLTPQAHRSSTGESTAGLPESASADVRQRRIIASHPFTVKAPAATGEAAASTVNSPTAAIAPTLPVGLPLNGSLHAALLAAVNIGQPRFVLLTFGNVGVKDHLLNFVEHARSAGAQHVVGAVDTAVFELLSQQGTPVYKTPLASQAYQLDGSNQHSSGSWKQFAAMRTGEVAKVVSAGYAVMHTDCDVIWLRDPAPYLMCADGAGSEHAKHATFECAPLLEADVAVSSDNMSPGRDTEGRAGYSAGGTFNTGLLFIRPTPNGIHFASEWHRLVVNPGRGSRFAALTSDQQVFNNMMRKPLEWPGISAPRGSSIMIAWEGRVKLGALPLALFMNGHAYFVQAAHARLSVQPFAVHATYSLDNHDGLAKSQRFREAGLWRVDPPKYFEGKFVALNSSMSPELKATIDKYVRRGDSPNNIDVHATALLGYIGELRDALALAHALGRTLVLPQWTCYCDRLWSGSDDIFHFGCMYPGSQDGDFVPFVCPMDHVLSPTAWKDEAYRDARFLESSRLPRRIRESIVDLVLVDRISYQSRPKVPMAAALPLGVTDREARKILKPFEAAAILRLPHARQLLCGFDSSADTARFNTLIDRLLQVPTWCAKCYKPCKSELAKWLSAEQLHGVHGNFFCLQLPRPPHFNHASCVKNM</sequence>
<name>A0AB34JQ47_PRYPA</name>
<feature type="signal peptide" evidence="2">
    <location>
        <begin position="1"/>
        <end position="21"/>
    </location>
</feature>
<feature type="chain" id="PRO_5044245745" description="Nucleotide-diphospho-sugar transferase domain-containing protein" evidence="2">
    <location>
        <begin position="22"/>
        <end position="676"/>
    </location>
</feature>
<proteinExistence type="predicted"/>
<dbReference type="InterPro" id="IPR005069">
    <property type="entry name" value="Nucl-diP-sugar_transferase"/>
</dbReference>
<feature type="domain" description="Nucleotide-diphospho-sugar transferase" evidence="3">
    <location>
        <begin position="148"/>
        <end position="394"/>
    </location>
</feature>
<feature type="region of interest" description="Disordered" evidence="1">
    <location>
        <begin position="31"/>
        <end position="53"/>
    </location>
</feature>
<dbReference type="Pfam" id="PF03407">
    <property type="entry name" value="Nucleotid_trans"/>
    <property type="match status" value="1"/>
</dbReference>
<dbReference type="Proteomes" id="UP001515480">
    <property type="component" value="Unassembled WGS sequence"/>
</dbReference>
<dbReference type="AlphaFoldDB" id="A0AB34JQ47"/>
<gene>
    <name evidence="4" type="ORF">AB1Y20_017731</name>
</gene>
<evidence type="ECO:0000256" key="2">
    <source>
        <dbReference type="SAM" id="SignalP"/>
    </source>
</evidence>
<reference evidence="4 5" key="1">
    <citation type="journal article" date="2024" name="Science">
        <title>Giant polyketide synthase enzymes in the biosynthesis of giant marine polyether toxins.</title>
        <authorList>
            <person name="Fallon T.R."/>
            <person name="Shende V.V."/>
            <person name="Wierzbicki I.H."/>
            <person name="Pendleton A.L."/>
            <person name="Watervoot N.F."/>
            <person name="Auber R.P."/>
            <person name="Gonzalez D.J."/>
            <person name="Wisecaver J.H."/>
            <person name="Moore B.S."/>
        </authorList>
    </citation>
    <scope>NUCLEOTIDE SEQUENCE [LARGE SCALE GENOMIC DNA]</scope>
    <source>
        <strain evidence="4 5">12B1</strain>
    </source>
</reference>
<protein>
    <recommendedName>
        <fullName evidence="3">Nucleotide-diphospho-sugar transferase domain-containing protein</fullName>
    </recommendedName>
</protein>
<dbReference type="PANTHER" id="PTHR46936">
    <property type="entry name" value="ARABINOSYLTRANSFERASE XEG113"/>
    <property type="match status" value="1"/>
</dbReference>
<dbReference type="PANTHER" id="PTHR46936:SF1">
    <property type="entry name" value="ARABINOSYLTRANSFERASE XEG113"/>
    <property type="match status" value="1"/>
</dbReference>
<dbReference type="GO" id="GO:0005794">
    <property type="term" value="C:Golgi apparatus"/>
    <property type="evidence" value="ECO:0007669"/>
    <property type="project" value="TreeGrafter"/>
</dbReference>
<evidence type="ECO:0000256" key="1">
    <source>
        <dbReference type="SAM" id="MobiDB-lite"/>
    </source>
</evidence>
<dbReference type="InterPro" id="IPR053250">
    <property type="entry name" value="Glycosyltransferase_77"/>
</dbReference>
<accession>A0AB34JQ47</accession>
<organism evidence="4 5">
    <name type="scientific">Prymnesium parvum</name>
    <name type="common">Toxic golden alga</name>
    <dbReference type="NCBI Taxonomy" id="97485"/>
    <lineage>
        <taxon>Eukaryota</taxon>
        <taxon>Haptista</taxon>
        <taxon>Haptophyta</taxon>
        <taxon>Prymnesiophyceae</taxon>
        <taxon>Prymnesiales</taxon>
        <taxon>Prymnesiaceae</taxon>
        <taxon>Prymnesium</taxon>
    </lineage>
</organism>
<dbReference type="EMBL" id="JBGBPQ010000006">
    <property type="protein sequence ID" value="KAL1522759.1"/>
    <property type="molecule type" value="Genomic_DNA"/>
</dbReference>
<evidence type="ECO:0000313" key="5">
    <source>
        <dbReference type="Proteomes" id="UP001515480"/>
    </source>
</evidence>